<accession>A0A6J5CEE3</accession>
<dbReference type="GO" id="GO:0005524">
    <property type="term" value="F:ATP binding"/>
    <property type="evidence" value="ECO:0007669"/>
    <property type="project" value="UniProtKB-KW"/>
</dbReference>
<dbReference type="InterPro" id="IPR001482">
    <property type="entry name" value="T2SS/T4SS_dom"/>
</dbReference>
<keyword evidence="2" id="KW-0547">Nucleotide-binding</keyword>
<dbReference type="Gene3D" id="3.30.450.90">
    <property type="match status" value="1"/>
</dbReference>
<evidence type="ECO:0000259" key="4">
    <source>
        <dbReference type="PROSITE" id="PS00662"/>
    </source>
</evidence>
<dbReference type="Gene3D" id="3.40.50.300">
    <property type="entry name" value="P-loop containing nucleotide triphosphate hydrolases"/>
    <property type="match status" value="1"/>
</dbReference>
<evidence type="ECO:0000313" key="5">
    <source>
        <dbReference type="EMBL" id="CAB3732836.1"/>
    </source>
</evidence>
<dbReference type="GO" id="GO:0005886">
    <property type="term" value="C:plasma membrane"/>
    <property type="evidence" value="ECO:0007669"/>
    <property type="project" value="TreeGrafter"/>
</dbReference>
<gene>
    <name evidence="5" type="ORF">LMG24238_05889</name>
</gene>
<dbReference type="PROSITE" id="PS00662">
    <property type="entry name" value="T2SP_E"/>
    <property type="match status" value="1"/>
</dbReference>
<feature type="domain" description="Bacterial type II secretion system protein E" evidence="4">
    <location>
        <begin position="410"/>
        <end position="424"/>
    </location>
</feature>
<reference evidence="5 6" key="1">
    <citation type="submission" date="2020-04" db="EMBL/GenBank/DDBJ databases">
        <authorList>
            <person name="De Canck E."/>
        </authorList>
    </citation>
    <scope>NUCLEOTIDE SEQUENCE [LARGE SCALE GENOMIC DNA]</scope>
    <source>
        <strain evidence="5 6">LMG 24238</strain>
    </source>
</reference>
<keyword evidence="3" id="KW-0067">ATP-binding</keyword>
<proteinExistence type="inferred from homology"/>
<evidence type="ECO:0000256" key="2">
    <source>
        <dbReference type="ARBA" id="ARBA00022741"/>
    </source>
</evidence>
<organism evidence="5 6">
    <name type="scientific">Paraburkholderia sediminicola</name>
    <dbReference type="NCBI Taxonomy" id="458836"/>
    <lineage>
        <taxon>Bacteria</taxon>
        <taxon>Pseudomonadati</taxon>
        <taxon>Pseudomonadota</taxon>
        <taxon>Betaproteobacteria</taxon>
        <taxon>Burkholderiales</taxon>
        <taxon>Burkholderiaceae</taxon>
        <taxon>Paraburkholderia</taxon>
    </lineage>
</organism>
<evidence type="ECO:0000313" key="6">
    <source>
        <dbReference type="Proteomes" id="UP000494255"/>
    </source>
</evidence>
<dbReference type="Pfam" id="PF00437">
    <property type="entry name" value="T2SSE"/>
    <property type="match status" value="1"/>
</dbReference>
<evidence type="ECO:0000256" key="1">
    <source>
        <dbReference type="ARBA" id="ARBA00006611"/>
    </source>
</evidence>
<name>A0A6J5CEE3_9BURK</name>
<comment type="similarity">
    <text evidence="1">Belongs to the GSP E family.</text>
</comment>
<protein>
    <recommendedName>
        <fullName evidence="4">Bacterial type II secretion system protein E domain-containing protein</fullName>
    </recommendedName>
</protein>
<keyword evidence="6" id="KW-1185">Reference proteome</keyword>
<sequence length="593" mass="64932">MDTGSTTLANPNVETRIEPRVELRDALRTLGERHGSGIRALEELMTQTALSADEMRAQLAVQFRMKPISMRELNQYEPDFDVMSFVEATTRLCVCFREPDGTSGTNGTGGTNGTSSGNSLLFVIADPLDARTRGCVEHRMRSRPTVPYSWALASAGDICAYLAVREKDVRAMDSLAFDDPIQTAVDPSSLALTLQGISSDDSPVVRLLNSTIYDALKMMASDIHLECRANGLMIKCRVDGVLTVVGRVEGRDVADQVLSRVKVISELDISERRVPQDGRFKAQYAGRDIDFRVSIMPNQFGEDAVLRILDRYQLSQASGGLTLEALGFQQADTRFMRSVASMPYGMLLVTGPTGSGKTTTLYAILTEINNGLEKIVTIEDPVEYQLGDILQIPVNEAKGLTFARGLRSILRHDPDKIMVGEIRDPETAQIAVQAALTGHQVFTTVHANNVFDVIGRFTNMEVDPYSFVSALNGVVAQRLLRQCCPDCTTDEAVDADTLVRSGIDPDTAGSYLFHRGTGCAACRGSGYRGRRAIAEALRMNDELRQLLSERAPLGAIKAAAMRYGMQSLRTAAIELVKRGETTLEEINRVTMVE</sequence>
<dbReference type="CDD" id="cd01129">
    <property type="entry name" value="PulE-GspE-like"/>
    <property type="match status" value="1"/>
</dbReference>
<evidence type="ECO:0000256" key="3">
    <source>
        <dbReference type="ARBA" id="ARBA00022840"/>
    </source>
</evidence>
<dbReference type="PANTHER" id="PTHR30258">
    <property type="entry name" value="TYPE II SECRETION SYSTEM PROTEIN GSPE-RELATED"/>
    <property type="match status" value="1"/>
</dbReference>
<dbReference type="GO" id="GO:0016887">
    <property type="term" value="F:ATP hydrolysis activity"/>
    <property type="evidence" value="ECO:0007669"/>
    <property type="project" value="TreeGrafter"/>
</dbReference>
<dbReference type="AlphaFoldDB" id="A0A6J5CEE3"/>
<dbReference type="EMBL" id="CADIKC010000010">
    <property type="protein sequence ID" value="CAB3732836.1"/>
    <property type="molecule type" value="Genomic_DNA"/>
</dbReference>
<dbReference type="InterPro" id="IPR027417">
    <property type="entry name" value="P-loop_NTPase"/>
</dbReference>
<dbReference type="SUPFAM" id="SSF52540">
    <property type="entry name" value="P-loop containing nucleoside triphosphate hydrolases"/>
    <property type="match status" value="1"/>
</dbReference>
<dbReference type="PANTHER" id="PTHR30258:SF1">
    <property type="entry name" value="PROTEIN TRANSPORT PROTEIN HOFB HOMOLOG"/>
    <property type="match status" value="1"/>
</dbReference>
<dbReference type="Proteomes" id="UP000494255">
    <property type="component" value="Unassembled WGS sequence"/>
</dbReference>